<dbReference type="Proteomes" id="UP000176603">
    <property type="component" value="Unassembled WGS sequence"/>
</dbReference>
<dbReference type="SUPFAM" id="SSF55811">
    <property type="entry name" value="Nudix"/>
    <property type="match status" value="1"/>
</dbReference>
<dbReference type="InterPro" id="IPR015797">
    <property type="entry name" value="NUDIX_hydrolase-like_dom_sf"/>
</dbReference>
<dbReference type="Gene3D" id="3.90.79.10">
    <property type="entry name" value="Nucleoside Triphosphate Pyrophosphohydrolase"/>
    <property type="match status" value="1"/>
</dbReference>
<proteinExistence type="predicted"/>
<dbReference type="EMBL" id="MGEH01000007">
    <property type="protein sequence ID" value="OGL79512.1"/>
    <property type="molecule type" value="Genomic_DNA"/>
</dbReference>
<evidence type="ECO:0008006" key="3">
    <source>
        <dbReference type="Google" id="ProtNLM"/>
    </source>
</evidence>
<evidence type="ECO:0000313" key="2">
    <source>
        <dbReference type="Proteomes" id="UP000176603"/>
    </source>
</evidence>
<reference evidence="1 2" key="1">
    <citation type="journal article" date="2016" name="Nat. Commun.">
        <title>Thousands of microbial genomes shed light on interconnected biogeochemical processes in an aquifer system.</title>
        <authorList>
            <person name="Anantharaman K."/>
            <person name="Brown C.T."/>
            <person name="Hug L.A."/>
            <person name="Sharon I."/>
            <person name="Castelle C.J."/>
            <person name="Probst A.J."/>
            <person name="Thomas B.C."/>
            <person name="Singh A."/>
            <person name="Wilkins M.J."/>
            <person name="Karaoz U."/>
            <person name="Brodie E.L."/>
            <person name="Williams K.H."/>
            <person name="Hubbard S.S."/>
            <person name="Banfield J.F."/>
        </authorList>
    </citation>
    <scope>NUCLEOTIDE SEQUENCE [LARGE SCALE GENOMIC DNA]</scope>
</reference>
<evidence type="ECO:0000313" key="1">
    <source>
        <dbReference type="EMBL" id="OGL79512.1"/>
    </source>
</evidence>
<gene>
    <name evidence="1" type="ORF">A3E39_00120</name>
</gene>
<dbReference type="STRING" id="1802399.A3E39_00120"/>
<sequence length="258" mass="28403">MDRKDVMGRIENQPWFQASDVTIQHRLRSMSDDCTGFLAHLAQRPMEGGGVRLVALKDLLIPDGRIFGMLVNFTVAKIDDPSIAYAYQYFIWKQGEASGVKGVLLLANANGDITHIMCQRGFSFAVGADEYDAFGGFAEPDDAGVRGILTRFEKELKEEAGIDSLDVTSIFNLGRILVDRGMTPNRPYVFAAVVNAAAGSKVREGECVNPDPYEMRMGPLLVPVRDLWGPEGFLMKNDDSFLHVCVSRLVALGVLRPS</sequence>
<dbReference type="AlphaFoldDB" id="A0A1F7UMM0"/>
<protein>
    <recommendedName>
        <fullName evidence="3">Nudix hydrolase domain-containing protein</fullName>
    </recommendedName>
</protein>
<accession>A0A1F7UMM0</accession>
<name>A0A1F7UMM0_9BACT</name>
<organism evidence="1 2">
    <name type="scientific">Candidatus Uhrbacteria bacterium RIFCSPHIGHO2_12_FULL_60_25</name>
    <dbReference type="NCBI Taxonomy" id="1802399"/>
    <lineage>
        <taxon>Bacteria</taxon>
        <taxon>Candidatus Uhriibacteriota</taxon>
    </lineage>
</organism>
<comment type="caution">
    <text evidence="1">The sequence shown here is derived from an EMBL/GenBank/DDBJ whole genome shotgun (WGS) entry which is preliminary data.</text>
</comment>